<sequence>MSLIAGMAVLIGSSAGQLFLPVSSENSTIRHTESYGNATISEGGKDEGEKIGIWRGKHFPQLLHGITPYHPGVS</sequence>
<keyword evidence="1" id="KW-0732">Signal</keyword>
<comment type="caution">
    <text evidence="2">The sequence shown here is derived from an EMBL/GenBank/DDBJ whole genome shotgun (WGS) entry which is preliminary data.</text>
</comment>
<proteinExistence type="predicted"/>
<gene>
    <name evidence="2" type="ORF">B0T14DRAFT_528898</name>
</gene>
<dbReference type="Proteomes" id="UP001175000">
    <property type="component" value="Unassembled WGS sequence"/>
</dbReference>
<dbReference type="AlphaFoldDB" id="A0AA39WFZ0"/>
<evidence type="ECO:0000256" key="1">
    <source>
        <dbReference type="SAM" id="SignalP"/>
    </source>
</evidence>
<keyword evidence="3" id="KW-1185">Reference proteome</keyword>
<reference evidence="2" key="1">
    <citation type="submission" date="2023-06" db="EMBL/GenBank/DDBJ databases">
        <title>Genome-scale phylogeny and comparative genomics of the fungal order Sordariales.</title>
        <authorList>
            <consortium name="Lawrence Berkeley National Laboratory"/>
            <person name="Hensen N."/>
            <person name="Bonometti L."/>
            <person name="Westerberg I."/>
            <person name="Brannstrom I.O."/>
            <person name="Guillou S."/>
            <person name="Cros-Aarteil S."/>
            <person name="Calhoun S."/>
            <person name="Haridas S."/>
            <person name="Kuo A."/>
            <person name="Mondo S."/>
            <person name="Pangilinan J."/>
            <person name="Riley R."/>
            <person name="Labutti K."/>
            <person name="Andreopoulos B."/>
            <person name="Lipzen A."/>
            <person name="Chen C."/>
            <person name="Yanf M."/>
            <person name="Daum C."/>
            <person name="Ng V."/>
            <person name="Clum A."/>
            <person name="Steindorff A."/>
            <person name="Ohm R."/>
            <person name="Martin F."/>
            <person name="Silar P."/>
            <person name="Natvig D."/>
            <person name="Lalanne C."/>
            <person name="Gautier V."/>
            <person name="Ament-Velasquez S.L."/>
            <person name="Kruys A."/>
            <person name="Hutchinson M.I."/>
            <person name="Powell A.J."/>
            <person name="Barry K."/>
            <person name="Miller A.N."/>
            <person name="Grigoriev I.V."/>
            <person name="Debuchy R."/>
            <person name="Gladieux P."/>
            <person name="Thoren M.H."/>
            <person name="Johannesson H."/>
        </authorList>
    </citation>
    <scope>NUCLEOTIDE SEQUENCE</scope>
    <source>
        <strain evidence="2">CBS 606.72</strain>
    </source>
</reference>
<accession>A0AA39WFZ0</accession>
<protein>
    <submittedName>
        <fullName evidence="2">Uncharacterized protein</fullName>
    </submittedName>
</protein>
<feature type="signal peptide" evidence="1">
    <location>
        <begin position="1"/>
        <end position="16"/>
    </location>
</feature>
<name>A0AA39WFZ0_9PEZI</name>
<evidence type="ECO:0000313" key="3">
    <source>
        <dbReference type="Proteomes" id="UP001175000"/>
    </source>
</evidence>
<evidence type="ECO:0000313" key="2">
    <source>
        <dbReference type="EMBL" id="KAK0614688.1"/>
    </source>
</evidence>
<dbReference type="EMBL" id="JAULSU010000006">
    <property type="protein sequence ID" value="KAK0614688.1"/>
    <property type="molecule type" value="Genomic_DNA"/>
</dbReference>
<organism evidence="2 3">
    <name type="scientific">Immersiella caudata</name>
    <dbReference type="NCBI Taxonomy" id="314043"/>
    <lineage>
        <taxon>Eukaryota</taxon>
        <taxon>Fungi</taxon>
        <taxon>Dikarya</taxon>
        <taxon>Ascomycota</taxon>
        <taxon>Pezizomycotina</taxon>
        <taxon>Sordariomycetes</taxon>
        <taxon>Sordariomycetidae</taxon>
        <taxon>Sordariales</taxon>
        <taxon>Lasiosphaeriaceae</taxon>
        <taxon>Immersiella</taxon>
    </lineage>
</organism>
<feature type="chain" id="PRO_5041324315" evidence="1">
    <location>
        <begin position="17"/>
        <end position="74"/>
    </location>
</feature>